<keyword evidence="1" id="KW-0732">Signal</keyword>
<dbReference type="EMBL" id="JAGRQH010000008">
    <property type="protein sequence ID" value="MBR0560456.1"/>
    <property type="molecule type" value="Genomic_DNA"/>
</dbReference>
<gene>
    <name evidence="2" type="ORF">KB213_10370</name>
</gene>
<evidence type="ECO:0000256" key="1">
    <source>
        <dbReference type="SAM" id="SignalP"/>
    </source>
</evidence>
<sequence length="160" mass="16895">MKPLFIVTVASLACVFSTAVAATPAKFISVNAPNAQKLVSSVAATHPEAKLLCLHADVPSAKVNAIIGSNDLARLGKVSSPHDLEVIGKPALVTERADKKGVYEMKLPVNDRDGRVVGMMVEQIAVSDAKNEVDALAKAVAVRGEIEQGILNTAWLFHKS</sequence>
<name>A0ABS5E973_9PROT</name>
<feature type="signal peptide" evidence="1">
    <location>
        <begin position="1"/>
        <end position="21"/>
    </location>
</feature>
<reference evidence="2 3" key="1">
    <citation type="submission" date="2021-04" db="EMBL/GenBank/DDBJ databases">
        <title>The complete genome sequence of Neokomagataea sp. TBRC 2177.</title>
        <authorList>
            <person name="Charoenyingcharoen P."/>
            <person name="Yukphan P."/>
        </authorList>
    </citation>
    <scope>NUCLEOTIDE SEQUENCE [LARGE SCALE GENOMIC DNA]</scope>
    <source>
        <strain evidence="2 3">TBRC 2177</strain>
    </source>
</reference>
<keyword evidence="3" id="KW-1185">Reference proteome</keyword>
<accession>A0ABS5E973</accession>
<organism evidence="2 3">
    <name type="scientific">Neokomagataea anthophila</name>
    <dbReference type="NCBI Taxonomy" id="2826925"/>
    <lineage>
        <taxon>Bacteria</taxon>
        <taxon>Pseudomonadati</taxon>
        <taxon>Pseudomonadota</taxon>
        <taxon>Alphaproteobacteria</taxon>
        <taxon>Acetobacterales</taxon>
        <taxon>Acetobacteraceae</taxon>
        <taxon>Neokomagataea</taxon>
    </lineage>
</organism>
<comment type="caution">
    <text evidence="2">The sequence shown here is derived from an EMBL/GenBank/DDBJ whole genome shotgun (WGS) entry which is preliminary data.</text>
</comment>
<protein>
    <submittedName>
        <fullName evidence="2">Uncharacterized protein</fullName>
    </submittedName>
</protein>
<dbReference type="RefSeq" id="WP_211682861.1">
    <property type="nucleotide sequence ID" value="NZ_JAGRQH010000008.1"/>
</dbReference>
<dbReference type="Proteomes" id="UP000677812">
    <property type="component" value="Unassembled WGS sequence"/>
</dbReference>
<feature type="chain" id="PRO_5046228879" evidence="1">
    <location>
        <begin position="22"/>
        <end position="160"/>
    </location>
</feature>
<evidence type="ECO:0000313" key="2">
    <source>
        <dbReference type="EMBL" id="MBR0560456.1"/>
    </source>
</evidence>
<evidence type="ECO:0000313" key="3">
    <source>
        <dbReference type="Proteomes" id="UP000677812"/>
    </source>
</evidence>
<proteinExistence type="predicted"/>